<dbReference type="Proteomes" id="UP000008044">
    <property type="component" value="Chromosome"/>
</dbReference>
<evidence type="ECO:0000256" key="5">
    <source>
        <dbReference type="PROSITE-ProRule" id="PRU10055"/>
    </source>
</evidence>
<evidence type="ECO:0000313" key="8">
    <source>
        <dbReference type="EMBL" id="AFI91727.1"/>
    </source>
</evidence>
<dbReference type="PROSITE" id="PS00653">
    <property type="entry name" value="GLYCOSYL_HYDROL_F1_2"/>
    <property type="match status" value="1"/>
</dbReference>
<dbReference type="PROSITE" id="PS00572">
    <property type="entry name" value="GLYCOSYL_HYDROL_F1_1"/>
    <property type="match status" value="1"/>
</dbReference>
<evidence type="ECO:0000256" key="7">
    <source>
        <dbReference type="RuleBase" id="RU004468"/>
    </source>
</evidence>
<dbReference type="PANTHER" id="PTHR10353:SF36">
    <property type="entry name" value="LP05116P"/>
    <property type="match status" value="1"/>
</dbReference>
<evidence type="ECO:0000256" key="2">
    <source>
        <dbReference type="ARBA" id="ARBA00012744"/>
    </source>
</evidence>
<evidence type="ECO:0000313" key="13">
    <source>
        <dbReference type="Proteomes" id="UP001194579"/>
    </source>
</evidence>
<evidence type="ECO:0000313" key="12">
    <source>
        <dbReference type="Proteomes" id="UP000269665"/>
    </source>
</evidence>
<dbReference type="GO" id="GO:0016052">
    <property type="term" value="P:carbohydrate catabolic process"/>
    <property type="evidence" value="ECO:0007669"/>
    <property type="project" value="TreeGrafter"/>
</dbReference>
<organism evidence="8 11">
    <name type="scientific">Pectobacterium parmentieri</name>
    <dbReference type="NCBI Taxonomy" id="1905730"/>
    <lineage>
        <taxon>Bacteria</taxon>
        <taxon>Pseudomonadati</taxon>
        <taxon>Pseudomonadota</taxon>
        <taxon>Gammaproteobacteria</taxon>
        <taxon>Enterobacterales</taxon>
        <taxon>Pectobacteriaceae</taxon>
        <taxon>Pectobacterium</taxon>
    </lineage>
</organism>
<dbReference type="GeneID" id="45848025"/>
<dbReference type="PATRIC" id="fig|1166016.3.peg.3723"/>
<dbReference type="RefSeq" id="WP_014701185.1">
    <property type="nucleotide sequence ID" value="NC_017845.1"/>
</dbReference>
<dbReference type="Proteomes" id="UP000269665">
    <property type="component" value="Unassembled WGS sequence"/>
</dbReference>
<dbReference type="SUPFAM" id="SSF51445">
    <property type="entry name" value="(Trans)glycosidases"/>
    <property type="match status" value="1"/>
</dbReference>
<evidence type="ECO:0000313" key="9">
    <source>
        <dbReference type="EMBL" id="MBI0556652.1"/>
    </source>
</evidence>
<dbReference type="InterPro" id="IPR033132">
    <property type="entry name" value="GH_1_N_CS"/>
</dbReference>
<proteinExistence type="inferred from homology"/>
<sequence>MFPNNFLWGSATASYQAEGAYNQDNRGMTIWDEFTHTPGKSFGDSNGDVAADHYHRIDEDIRLMKETGHNAYRFSIAWSRILPQGIGDVNQCGLKYYNELIDKLIKNNIEPMVTLYHWDLPLALGNNGSWENRDTIDAFIKYAKICYKAFGDRVRIWTTFNEPTYFIKSGYLIGNYPPQVQDFRRAAIVFHNVMVASALAIRAFREMNVPGEIGVVHAYETIYPASDKAEDIQAAKFADDIYNNIVYDVTINGIYPPALTALLSQHMDLAFIEQDAAILKGSTVDYLGVNYYSRYVVEHYSGTQTILKENNSGSIEDKGQVCIAGLFRIVDVEDAEYNDWDTEIYPQGLTDALLILKKKYNIPVYITENGIGLRETPATDGSINDDVRVRYIREHVKAIEKAIELGADVRGYFHWSTMDLYSWVNGYDKRYGLFYVDFSNGCQRTLKQSAYAFRDIALSNGTCLN</sequence>
<dbReference type="Pfam" id="PF00232">
    <property type="entry name" value="Glyco_hydro_1"/>
    <property type="match status" value="1"/>
</dbReference>
<dbReference type="EC" id="3.2.1.21" evidence="2"/>
<name>A0A0H3I953_PECPM</name>
<comment type="similarity">
    <text evidence="1 6">Belongs to the glycosyl hydrolase 1 family.</text>
</comment>
<evidence type="ECO:0000313" key="11">
    <source>
        <dbReference type="Proteomes" id="UP000008044"/>
    </source>
</evidence>
<dbReference type="PRINTS" id="PR00131">
    <property type="entry name" value="GLHYDRLASE1"/>
</dbReference>
<dbReference type="FunFam" id="3.20.20.80:FF:000004">
    <property type="entry name" value="Beta-glucosidase 6-phospho-beta-glucosidase"/>
    <property type="match status" value="1"/>
</dbReference>
<evidence type="ECO:0000256" key="1">
    <source>
        <dbReference type="ARBA" id="ARBA00010838"/>
    </source>
</evidence>
<accession>A0A0H3I953</accession>
<dbReference type="GO" id="GO:0008422">
    <property type="term" value="F:beta-glucosidase activity"/>
    <property type="evidence" value="ECO:0007669"/>
    <property type="project" value="UniProtKB-EC"/>
</dbReference>
<dbReference type="EMBL" id="WABS01000050">
    <property type="protein sequence ID" value="MBI0556652.1"/>
    <property type="molecule type" value="Genomic_DNA"/>
</dbReference>
<dbReference type="InterPro" id="IPR018120">
    <property type="entry name" value="Glyco_hydro_1_AS"/>
</dbReference>
<keyword evidence="13" id="KW-1185">Reference proteome</keyword>
<dbReference type="EMBL" id="CP003415">
    <property type="protein sequence ID" value="AFI91727.1"/>
    <property type="molecule type" value="Genomic_DNA"/>
</dbReference>
<keyword evidence="3 7" id="KW-0378">Hydrolase</keyword>
<reference evidence="8" key="2">
    <citation type="submission" date="2012-03" db="EMBL/GenBank/DDBJ databases">
        <authorList>
            <person name="Koskinen P."/>
            <person name="Laine P."/>
            <person name="Niemi O."/>
            <person name="Nykyri J."/>
            <person name="Harjunpaa H."/>
            <person name="Auvinen P."/>
            <person name="Paulin L."/>
            <person name="Pirhonen M."/>
            <person name="Palva T."/>
            <person name="Holm L."/>
        </authorList>
    </citation>
    <scope>NUCLEOTIDE SEQUENCE</scope>
    <source>
        <strain evidence="8">SCC3193</strain>
    </source>
</reference>
<dbReference type="OMA" id="NYYQTIT"/>
<dbReference type="HOGENOM" id="CLU_001859_0_1_6"/>
<dbReference type="PANTHER" id="PTHR10353">
    <property type="entry name" value="GLYCOSYL HYDROLASE"/>
    <property type="match status" value="1"/>
</dbReference>
<gene>
    <name evidence="8" type="ordered locus">W5S_3664</name>
    <name evidence="10" type="ORF">C5E00_12380</name>
    <name evidence="9" type="ORF">F6Q06_19500</name>
</gene>
<dbReference type="InterPro" id="IPR017853">
    <property type="entry name" value="GH"/>
</dbReference>
<dbReference type="EMBL" id="PSZG01000001">
    <property type="protein sequence ID" value="RKO77524.1"/>
    <property type="molecule type" value="Genomic_DNA"/>
</dbReference>
<dbReference type="Gene3D" id="3.20.20.80">
    <property type="entry name" value="Glycosidases"/>
    <property type="match status" value="1"/>
</dbReference>
<feature type="active site" description="Nucleophile" evidence="5">
    <location>
        <position position="368"/>
    </location>
</feature>
<keyword evidence="4 7" id="KW-0326">Glycosidase</keyword>
<reference evidence="9" key="5">
    <citation type="submission" date="2024-05" db="EMBL/GenBank/DDBJ databases">
        <title>Identification of Pectobacterium versatile causing blackleg of potato from New York State with a whole genome sequencing approach.</title>
        <authorList>
            <person name="Ma X."/>
            <person name="Swingle B."/>
        </authorList>
    </citation>
    <scope>NUCLEOTIDE SEQUENCE</scope>
    <source>
        <strain evidence="9">NY1588A</strain>
    </source>
</reference>
<dbReference type="AlphaFoldDB" id="A0A0H3I953"/>
<protein>
    <recommendedName>
        <fullName evidence="2">beta-glucosidase</fullName>
        <ecNumber evidence="2">3.2.1.21</ecNumber>
    </recommendedName>
</protein>
<evidence type="ECO:0000256" key="6">
    <source>
        <dbReference type="RuleBase" id="RU003690"/>
    </source>
</evidence>
<dbReference type="GO" id="GO:0005829">
    <property type="term" value="C:cytosol"/>
    <property type="evidence" value="ECO:0007669"/>
    <property type="project" value="TreeGrafter"/>
</dbReference>
<evidence type="ECO:0000313" key="10">
    <source>
        <dbReference type="EMBL" id="RKO77524.1"/>
    </source>
</evidence>
<evidence type="ECO:0000256" key="4">
    <source>
        <dbReference type="ARBA" id="ARBA00023295"/>
    </source>
</evidence>
<evidence type="ECO:0000256" key="3">
    <source>
        <dbReference type="ARBA" id="ARBA00022801"/>
    </source>
</evidence>
<dbReference type="OrthoDB" id="9765195at2"/>
<dbReference type="KEGG" id="ppar:A8F97_00985"/>
<dbReference type="KEGG" id="pec:W5S_3664"/>
<dbReference type="Proteomes" id="UP001194579">
    <property type="component" value="Unassembled WGS sequence"/>
</dbReference>
<dbReference type="eggNOG" id="COG2723">
    <property type="taxonomic scope" value="Bacteria"/>
</dbReference>
<reference evidence="10 12" key="3">
    <citation type="journal article" date="2018" name="BMC Genomics">
        <title>High genomic variability in the plant pathogenic bacterium Pectobacterium parmentieri deciphered from de novo assembled complete genomes.</title>
        <authorList>
            <person name="Zoledowska S."/>
            <person name="Motyka-Pomagruk A."/>
            <person name="Sledz W."/>
            <person name="Mengoni A."/>
            <person name="Lojkowska E."/>
        </authorList>
    </citation>
    <scope>NUCLEOTIDE SEQUENCE [LARGE SCALE GENOMIC DNA]</scope>
    <source>
        <strain evidence="10 12">IFB5626</strain>
    </source>
</reference>
<reference evidence="8 11" key="1">
    <citation type="journal article" date="2012" name="J. Bacteriol.">
        <title>Genome sequence of Pectobacterium sp. strain SCC3193.</title>
        <authorList>
            <person name="Koskinen J.P."/>
            <person name="Laine P."/>
            <person name="Niemi O."/>
            <person name="Nykyri J."/>
            <person name="Harjunpaa H."/>
            <person name="Auvinen P."/>
            <person name="Paulin L."/>
            <person name="Pirhonen M."/>
            <person name="Palva T."/>
            <person name="Holm L."/>
        </authorList>
    </citation>
    <scope>NUCLEOTIDE SEQUENCE [LARGE SCALE GENOMIC DNA]</scope>
    <source>
        <strain evidence="8 11">SCC3193</strain>
    </source>
</reference>
<reference evidence="13" key="4">
    <citation type="submission" date="2023-07" db="EMBL/GenBank/DDBJ databases">
        <title>Identification of Pectobacterium versatile causing blackleg of potato from New York State with a whole genome sequencing approach.</title>
        <authorList>
            <person name="Ma X."/>
            <person name="Swingle B."/>
        </authorList>
    </citation>
    <scope>NUCLEOTIDE SEQUENCE [LARGE SCALE GENOMIC DNA]</scope>
    <source>
        <strain evidence="13">NY1588A</strain>
    </source>
</reference>
<dbReference type="InterPro" id="IPR001360">
    <property type="entry name" value="Glyco_hydro_1"/>
</dbReference>
<dbReference type="STRING" id="1905730.W5S_3664"/>